<dbReference type="Gene3D" id="1.10.10.160">
    <property type="match status" value="1"/>
</dbReference>
<dbReference type="InterPro" id="IPR041500">
    <property type="entry name" value="RecC_C"/>
</dbReference>
<dbReference type="InterPro" id="IPR006697">
    <property type="entry name" value="RecC"/>
</dbReference>
<evidence type="ECO:0000256" key="3">
    <source>
        <dbReference type="ARBA" id="ARBA00022763"/>
    </source>
</evidence>
<keyword evidence="5" id="KW-0347">Helicase</keyword>
<comment type="caution">
    <text evidence="11">The sequence shown here is derived from an EMBL/GenBank/DDBJ whole genome shotgun (WGS) entry which is preliminary data.</text>
</comment>
<keyword evidence="8" id="KW-0238">DNA-binding</keyword>
<sequence>MSSTTPTSLAPAPAVACAGLELVLCPDWESLADDLCRDLSSPLEDPFATVLVLCGAPAVRRALSQRLAAGQPSSAGICAGVEFTSLRQARRRLEQDLLGIDPGTDPWRSRGLALAVLDVMEEVGDQPWFLPVAHHLGDANLRPGRRLATAERIARLLRRYVTTCPELLVAWSRGELVCPDGSPLGEQRLWQARIWNLVRDRLDVPDPVARHQTLLEALRQDSSAPLLSEDGILRLVDPTPCEPLDRELVTALSVRMPVRLWQLTHDEAAPLARRWGAARRTGVQRWEQAADSVRRLAPVAPSTSLLGAVQAEVLGLPAAPVGDVPDASVQVHASHGPDRQVEVLREVLLGLMQADESLEPRDVVVACTDLDTYAPLVRATFCLDEQVVGEDLHPGHRLRVQLADASLEQPNQVLEVLRRLLHLAGDRATAQDLVDLCTATPVAIRFDLGPDDLDRITRLVAAADVRWGLDVRHRGEFGLSQVRQSTWLAGVERICVGIAMGTQPLRWLGTALPVDQVESSDVMAAGSLAEVVSRVRKVVATWRTPAPVQEWISRLHEALDLLVATDMDDAWQLSTARGELADLADLTVDRTAALGLGDLQALFDRLLRTGRGRPNFGNGSLLVCGLDDLADVRHRVVAVLGLDDQRFPVRPAQDGDDLSRLGEHDPELDPRARSRELLLDALMAASETFVVVHQGRTARTNEPVPRPMPVIDLVDACERHGRPMVATHSLQPQSAANFNAAPDEPPFSFDRAALAGAQARDLLAQHPVEPPPPLWQVPLGQPPVATEVDLGELVDFYRHPARELLRRSLGVTMGRWDDELPDELPIEPDSLQEWAIGDRMVRLALDGLDPQQVAAAERLRGELPPGQLGARTLNKLMPQVTRVVNATLRERGVPAVDLDCELPLDRVLLTGRVRVHESTVVSHAFSRTNAATLMTAWLNLLLLSATRPAPAVGWRAVHVGRDALCTLLAPPAERSAQLLAEMTSLRSAGLVQLVPLPIRAAAAFQRLTPVKPWRPEDPEVVARRDFRHEHDADWARFVGDDLDALRRLEAQPGDPGLPGGSRFENLSDWMFTPIREQLSVGNLR</sequence>
<dbReference type="PIRSF" id="PIRSF000980">
    <property type="entry name" value="RecC"/>
    <property type="match status" value="1"/>
</dbReference>
<keyword evidence="2" id="KW-0547">Nucleotide-binding</keyword>
<feature type="domain" description="RecC C-terminal" evidence="10">
    <location>
        <begin position="786"/>
        <end position="1004"/>
    </location>
</feature>
<accession>A0ABW4RY82</accession>
<dbReference type="EC" id="3.1.11.5" evidence="11"/>
<organism evidence="11 12">
    <name type="scientific">Luteococcus peritonei</name>
    <dbReference type="NCBI Taxonomy" id="88874"/>
    <lineage>
        <taxon>Bacteria</taxon>
        <taxon>Bacillati</taxon>
        <taxon>Actinomycetota</taxon>
        <taxon>Actinomycetes</taxon>
        <taxon>Propionibacteriales</taxon>
        <taxon>Propionibacteriaceae</taxon>
        <taxon>Luteococcus</taxon>
    </lineage>
</organism>
<evidence type="ECO:0000256" key="7">
    <source>
        <dbReference type="ARBA" id="ARBA00022840"/>
    </source>
</evidence>
<keyword evidence="9" id="KW-0234">DNA repair</keyword>
<dbReference type="GO" id="GO:0008854">
    <property type="term" value="F:exodeoxyribonuclease V activity"/>
    <property type="evidence" value="ECO:0007669"/>
    <property type="project" value="UniProtKB-EC"/>
</dbReference>
<keyword evidence="6" id="KW-0269">Exonuclease</keyword>
<dbReference type="InterPro" id="IPR011335">
    <property type="entry name" value="Restrct_endonuc-II-like"/>
</dbReference>
<reference evidence="12" key="1">
    <citation type="journal article" date="2019" name="Int. J. Syst. Evol. Microbiol.">
        <title>The Global Catalogue of Microorganisms (GCM) 10K type strain sequencing project: providing services to taxonomists for standard genome sequencing and annotation.</title>
        <authorList>
            <consortium name="The Broad Institute Genomics Platform"/>
            <consortium name="The Broad Institute Genome Sequencing Center for Infectious Disease"/>
            <person name="Wu L."/>
            <person name="Ma J."/>
        </authorList>
    </citation>
    <scope>NUCLEOTIDE SEQUENCE [LARGE SCALE GENOMIC DNA]</scope>
    <source>
        <strain evidence="12">CAIM 431</strain>
    </source>
</reference>
<evidence type="ECO:0000256" key="5">
    <source>
        <dbReference type="ARBA" id="ARBA00022806"/>
    </source>
</evidence>
<evidence type="ECO:0000256" key="2">
    <source>
        <dbReference type="ARBA" id="ARBA00022741"/>
    </source>
</evidence>
<keyword evidence="1" id="KW-0540">Nuclease</keyword>
<evidence type="ECO:0000259" key="10">
    <source>
        <dbReference type="Pfam" id="PF17946"/>
    </source>
</evidence>
<evidence type="ECO:0000313" key="11">
    <source>
        <dbReference type="EMBL" id="MFD1890774.1"/>
    </source>
</evidence>
<evidence type="ECO:0000256" key="8">
    <source>
        <dbReference type="ARBA" id="ARBA00023125"/>
    </source>
</evidence>
<dbReference type="SUPFAM" id="SSF52540">
    <property type="entry name" value="P-loop containing nucleoside triphosphate hydrolases"/>
    <property type="match status" value="2"/>
</dbReference>
<evidence type="ECO:0000313" key="12">
    <source>
        <dbReference type="Proteomes" id="UP001597326"/>
    </source>
</evidence>
<dbReference type="InterPro" id="IPR013986">
    <property type="entry name" value="DExx_box_DNA_helicase_dom_sf"/>
</dbReference>
<dbReference type="EMBL" id="JBHUFZ010000026">
    <property type="protein sequence ID" value="MFD1890774.1"/>
    <property type="molecule type" value="Genomic_DNA"/>
</dbReference>
<dbReference type="PANTHER" id="PTHR30591">
    <property type="entry name" value="RECBCD ENZYME SUBUNIT RECC"/>
    <property type="match status" value="1"/>
</dbReference>
<keyword evidence="3" id="KW-0227">DNA damage</keyword>
<dbReference type="Gene3D" id="3.40.50.10930">
    <property type="match status" value="1"/>
</dbReference>
<gene>
    <name evidence="11" type="ORF">ACFSCS_11360</name>
</gene>
<dbReference type="Pfam" id="PF04257">
    <property type="entry name" value="Exonuc_V_gamma"/>
    <property type="match status" value="1"/>
</dbReference>
<evidence type="ECO:0000256" key="9">
    <source>
        <dbReference type="ARBA" id="ARBA00023204"/>
    </source>
</evidence>
<evidence type="ECO:0000256" key="1">
    <source>
        <dbReference type="ARBA" id="ARBA00022722"/>
    </source>
</evidence>
<keyword evidence="7" id="KW-0067">ATP-binding</keyword>
<proteinExistence type="predicted"/>
<evidence type="ECO:0000256" key="4">
    <source>
        <dbReference type="ARBA" id="ARBA00022801"/>
    </source>
</evidence>
<dbReference type="Gene3D" id="3.40.50.300">
    <property type="entry name" value="P-loop containing nucleotide triphosphate hydrolases"/>
    <property type="match status" value="2"/>
</dbReference>
<dbReference type="Proteomes" id="UP001597326">
    <property type="component" value="Unassembled WGS sequence"/>
</dbReference>
<dbReference type="RefSeq" id="WP_343874083.1">
    <property type="nucleotide sequence ID" value="NZ_BAAAIX010000025.1"/>
</dbReference>
<protein>
    <submittedName>
        <fullName evidence="11">Exodeoxyribonuclease V subunit gamma</fullName>
        <ecNumber evidence="11">3.1.11.5</ecNumber>
    </submittedName>
</protein>
<keyword evidence="12" id="KW-1185">Reference proteome</keyword>
<dbReference type="Pfam" id="PF17946">
    <property type="entry name" value="RecC_C"/>
    <property type="match status" value="1"/>
</dbReference>
<dbReference type="InterPro" id="IPR027417">
    <property type="entry name" value="P-loop_NTPase"/>
</dbReference>
<dbReference type="SUPFAM" id="SSF52980">
    <property type="entry name" value="Restriction endonuclease-like"/>
    <property type="match status" value="1"/>
</dbReference>
<evidence type="ECO:0000256" key="6">
    <source>
        <dbReference type="ARBA" id="ARBA00022839"/>
    </source>
</evidence>
<dbReference type="PANTHER" id="PTHR30591:SF1">
    <property type="entry name" value="RECBCD ENZYME SUBUNIT RECC"/>
    <property type="match status" value="1"/>
</dbReference>
<dbReference type="Gene3D" id="1.10.10.990">
    <property type="match status" value="1"/>
</dbReference>
<name>A0ABW4RY82_9ACTN</name>
<keyword evidence="4 11" id="KW-0378">Hydrolase</keyword>